<dbReference type="RefSeq" id="WP_230056883.1">
    <property type="nucleotide sequence ID" value="NZ_CAJHOE010000002.1"/>
</dbReference>
<dbReference type="Gene3D" id="3.90.960.10">
    <property type="entry name" value="YbaK/aminoacyl-tRNA synthetase-associated domain"/>
    <property type="match status" value="1"/>
</dbReference>
<reference evidence="2 3" key="1">
    <citation type="submission" date="2020-11" db="EMBL/GenBank/DDBJ databases">
        <authorList>
            <person name="Peeters C."/>
        </authorList>
    </citation>
    <scope>NUCLEOTIDE SEQUENCE [LARGE SCALE GENOMIC DNA]</scope>
    <source>
        <strain evidence="2 3">LMG 8286</strain>
    </source>
</reference>
<name>A0ABN7K6E3_9BACT</name>
<sequence>MSEKIFKNLQTFLTQSSTKFRVLEHENAGTSELVAKARGTHLGQGAKALVCCVKGVNEIDTPCVVPQNLRLDATQPSGRNGRVYVLAVLPADHKADLDALATELGGKKASLASTQEIASLTDCVIGSIPPFSFHEKLMLVVDENLFKRFDEIAFNAGLLDRSIVLDVKDYARICGAKVIKFANL</sequence>
<dbReference type="InterPro" id="IPR007214">
    <property type="entry name" value="YbaK/aa-tRNA-synth-assoc-dom"/>
</dbReference>
<dbReference type="PANTHER" id="PTHR30411:SF9">
    <property type="entry name" value="MULTIFUNCTIONAL SER_THR-TRNA DEACYLASE PROXP-Y"/>
    <property type="match status" value="1"/>
</dbReference>
<evidence type="ECO:0000313" key="3">
    <source>
        <dbReference type="Proteomes" id="UP000789359"/>
    </source>
</evidence>
<dbReference type="Proteomes" id="UP000789359">
    <property type="component" value="Unassembled WGS sequence"/>
</dbReference>
<feature type="domain" description="YbaK/aminoacyl-tRNA synthetase-associated" evidence="1">
    <location>
        <begin position="25"/>
        <end position="172"/>
    </location>
</feature>
<dbReference type="InterPro" id="IPR036754">
    <property type="entry name" value="YbaK/aa-tRNA-synt-asso_dom_sf"/>
</dbReference>
<proteinExistence type="predicted"/>
<comment type="caution">
    <text evidence="2">The sequence shown here is derived from an EMBL/GenBank/DDBJ whole genome shotgun (WGS) entry which is preliminary data.</text>
</comment>
<dbReference type="SUPFAM" id="SSF55826">
    <property type="entry name" value="YbaK/ProRS associated domain"/>
    <property type="match status" value="1"/>
</dbReference>
<dbReference type="Pfam" id="PF04073">
    <property type="entry name" value="tRNA_edit"/>
    <property type="match status" value="1"/>
</dbReference>
<accession>A0ABN7K6E3</accession>
<evidence type="ECO:0000259" key="1">
    <source>
        <dbReference type="Pfam" id="PF04073"/>
    </source>
</evidence>
<dbReference type="EMBL" id="CAJHOE010000002">
    <property type="protein sequence ID" value="CAD7288064.1"/>
    <property type="molecule type" value="Genomic_DNA"/>
</dbReference>
<keyword evidence="3" id="KW-1185">Reference proteome</keyword>
<gene>
    <name evidence="2" type="ORF">LMG8286_01120</name>
</gene>
<organism evidence="2 3">
    <name type="scientific">Campylobacter suis</name>
    <dbReference type="NCBI Taxonomy" id="2790657"/>
    <lineage>
        <taxon>Bacteria</taxon>
        <taxon>Pseudomonadati</taxon>
        <taxon>Campylobacterota</taxon>
        <taxon>Epsilonproteobacteria</taxon>
        <taxon>Campylobacterales</taxon>
        <taxon>Campylobacteraceae</taxon>
        <taxon>Campylobacter</taxon>
    </lineage>
</organism>
<dbReference type="PANTHER" id="PTHR30411">
    <property type="entry name" value="CYTOPLASMIC PROTEIN"/>
    <property type="match status" value="1"/>
</dbReference>
<evidence type="ECO:0000313" key="2">
    <source>
        <dbReference type="EMBL" id="CAD7288064.1"/>
    </source>
</evidence>
<protein>
    <recommendedName>
        <fullName evidence="1">YbaK/aminoacyl-tRNA synthetase-associated domain-containing protein</fullName>
    </recommendedName>
</protein>